<feature type="compositionally biased region" description="Low complexity" evidence="1">
    <location>
        <begin position="115"/>
        <end position="133"/>
    </location>
</feature>
<feature type="compositionally biased region" description="Polar residues" evidence="1">
    <location>
        <begin position="60"/>
        <end position="69"/>
    </location>
</feature>
<proteinExistence type="predicted"/>
<organism evidence="3 4">
    <name type="scientific">Cetraspora pellucida</name>
    <dbReference type="NCBI Taxonomy" id="1433469"/>
    <lineage>
        <taxon>Eukaryota</taxon>
        <taxon>Fungi</taxon>
        <taxon>Fungi incertae sedis</taxon>
        <taxon>Mucoromycota</taxon>
        <taxon>Glomeromycotina</taxon>
        <taxon>Glomeromycetes</taxon>
        <taxon>Diversisporales</taxon>
        <taxon>Gigasporaceae</taxon>
        <taxon>Cetraspora</taxon>
    </lineage>
</organism>
<keyword evidence="2" id="KW-0812">Transmembrane</keyword>
<dbReference type="Proteomes" id="UP000789759">
    <property type="component" value="Unassembled WGS sequence"/>
</dbReference>
<accession>A0A9N9B382</accession>
<keyword evidence="2" id="KW-1133">Transmembrane helix</keyword>
<feature type="region of interest" description="Disordered" evidence="1">
    <location>
        <begin position="39"/>
        <end position="133"/>
    </location>
</feature>
<dbReference type="AlphaFoldDB" id="A0A9N9B382"/>
<feature type="transmembrane region" description="Helical" evidence="2">
    <location>
        <begin position="12"/>
        <end position="30"/>
    </location>
</feature>
<evidence type="ECO:0000313" key="4">
    <source>
        <dbReference type="Proteomes" id="UP000789759"/>
    </source>
</evidence>
<dbReference type="OrthoDB" id="2399267at2759"/>
<gene>
    <name evidence="3" type="ORF">CPELLU_LOCUS4780</name>
</gene>
<keyword evidence="4" id="KW-1185">Reference proteome</keyword>
<sequence length="162" mass="16880">FQLNESAVMDNQKYLFVLMSLFYIVCLVNGQSAQNLPEMPNAGSFPHSFPSKKLGGASKNAPQPSTPGGENNMKAPPNPAEAMLPHSQATNQPAVDTTSQHTQPKTASPPKTSVATTSSAPKPSGSATTSSSNSHVINGIGLYLMFASGVIGIFVLLGIHSI</sequence>
<evidence type="ECO:0000256" key="2">
    <source>
        <dbReference type="SAM" id="Phobius"/>
    </source>
</evidence>
<dbReference type="EMBL" id="CAJVQA010002583">
    <property type="protein sequence ID" value="CAG8551620.1"/>
    <property type="molecule type" value="Genomic_DNA"/>
</dbReference>
<protein>
    <submittedName>
        <fullName evidence="3">19296_t:CDS:1</fullName>
    </submittedName>
</protein>
<evidence type="ECO:0000256" key="1">
    <source>
        <dbReference type="SAM" id="MobiDB-lite"/>
    </source>
</evidence>
<reference evidence="3" key="1">
    <citation type="submission" date="2021-06" db="EMBL/GenBank/DDBJ databases">
        <authorList>
            <person name="Kallberg Y."/>
            <person name="Tangrot J."/>
            <person name="Rosling A."/>
        </authorList>
    </citation>
    <scope>NUCLEOTIDE SEQUENCE</scope>
    <source>
        <strain evidence="3">FL966</strain>
    </source>
</reference>
<feature type="transmembrane region" description="Helical" evidence="2">
    <location>
        <begin position="140"/>
        <end position="159"/>
    </location>
</feature>
<comment type="caution">
    <text evidence="3">The sequence shown here is derived from an EMBL/GenBank/DDBJ whole genome shotgun (WGS) entry which is preliminary data.</text>
</comment>
<feature type="non-terminal residue" evidence="3">
    <location>
        <position position="1"/>
    </location>
</feature>
<keyword evidence="2" id="KW-0472">Membrane</keyword>
<name>A0A9N9B382_9GLOM</name>
<evidence type="ECO:0000313" key="3">
    <source>
        <dbReference type="EMBL" id="CAG8551620.1"/>
    </source>
</evidence>
<feature type="compositionally biased region" description="Polar residues" evidence="1">
    <location>
        <begin position="87"/>
        <end position="114"/>
    </location>
</feature>